<accession>G9PBE2</accession>
<dbReference type="AlphaFoldDB" id="G9PBE2"/>
<sequence length="111" mass="11978">MSRRPDELASCGPSGSSFLSDINERPPRKDLAPEDASAKAGWMNMHVVTGFSPPACYVARLLMPRGRSHAARPRNLSAEQLRQLPEDGSLLDQISSSPMASIVDDLLGDMA</sequence>
<name>G9PBE2_HYPAI</name>
<dbReference type="HOGENOM" id="CLU_2158773_0_0_1"/>
<dbReference type="Proteomes" id="UP000005426">
    <property type="component" value="Unassembled WGS sequence"/>
</dbReference>
<organism evidence="2 3">
    <name type="scientific">Hypocrea atroviridis (strain ATCC 20476 / IMI 206040)</name>
    <name type="common">Trichoderma atroviride</name>
    <dbReference type="NCBI Taxonomy" id="452589"/>
    <lineage>
        <taxon>Eukaryota</taxon>
        <taxon>Fungi</taxon>
        <taxon>Dikarya</taxon>
        <taxon>Ascomycota</taxon>
        <taxon>Pezizomycotina</taxon>
        <taxon>Sordariomycetes</taxon>
        <taxon>Hypocreomycetidae</taxon>
        <taxon>Hypocreales</taxon>
        <taxon>Hypocreaceae</taxon>
        <taxon>Trichoderma</taxon>
    </lineage>
</organism>
<gene>
    <name evidence="2" type="ORF">TRIATDRAFT_302998</name>
</gene>
<feature type="region of interest" description="Disordered" evidence="1">
    <location>
        <begin position="1"/>
        <end position="36"/>
    </location>
</feature>
<dbReference type="EMBL" id="ABDG02000029">
    <property type="protein sequence ID" value="EHK39689.1"/>
    <property type="molecule type" value="Genomic_DNA"/>
</dbReference>
<feature type="compositionally biased region" description="Basic and acidic residues" evidence="1">
    <location>
        <begin position="22"/>
        <end position="32"/>
    </location>
</feature>
<keyword evidence="3" id="KW-1185">Reference proteome</keyword>
<comment type="caution">
    <text evidence="2">The sequence shown here is derived from an EMBL/GenBank/DDBJ whole genome shotgun (WGS) entry which is preliminary data.</text>
</comment>
<evidence type="ECO:0000313" key="2">
    <source>
        <dbReference type="EMBL" id="EHK39689.1"/>
    </source>
</evidence>
<proteinExistence type="predicted"/>
<reference evidence="2 3" key="1">
    <citation type="journal article" date="2011" name="Genome Biol.">
        <title>Comparative genome sequence analysis underscores mycoparasitism as the ancestral life style of Trichoderma.</title>
        <authorList>
            <person name="Kubicek C.P."/>
            <person name="Herrera-Estrella A."/>
            <person name="Seidl-Seiboth V."/>
            <person name="Martinez D.A."/>
            <person name="Druzhinina I.S."/>
            <person name="Thon M."/>
            <person name="Zeilinger S."/>
            <person name="Casas-Flores S."/>
            <person name="Horwitz B.A."/>
            <person name="Mukherjee P.K."/>
            <person name="Mukherjee M."/>
            <person name="Kredics L."/>
            <person name="Alcaraz L.D."/>
            <person name="Aerts A."/>
            <person name="Antal Z."/>
            <person name="Atanasova L."/>
            <person name="Cervantes-Badillo M.G."/>
            <person name="Challacombe J."/>
            <person name="Chertkov O."/>
            <person name="McCluskey K."/>
            <person name="Coulpier F."/>
            <person name="Deshpande N."/>
            <person name="von Doehren H."/>
            <person name="Ebbole D.J."/>
            <person name="Esquivel-Naranjo E.U."/>
            <person name="Fekete E."/>
            <person name="Flipphi M."/>
            <person name="Glaser F."/>
            <person name="Gomez-Rodriguez E.Y."/>
            <person name="Gruber S."/>
            <person name="Han C."/>
            <person name="Henrissat B."/>
            <person name="Hermosa R."/>
            <person name="Hernandez-Onate M."/>
            <person name="Karaffa L."/>
            <person name="Kosti I."/>
            <person name="Le Crom S."/>
            <person name="Lindquist E."/>
            <person name="Lucas S."/>
            <person name="Luebeck M."/>
            <person name="Luebeck P.S."/>
            <person name="Margeot A."/>
            <person name="Metz B."/>
            <person name="Misra M."/>
            <person name="Nevalainen H."/>
            <person name="Omann M."/>
            <person name="Packer N."/>
            <person name="Perrone G."/>
            <person name="Uresti-Rivera E.E."/>
            <person name="Salamov A."/>
            <person name="Schmoll M."/>
            <person name="Seiboth B."/>
            <person name="Shapiro H."/>
            <person name="Sukno S."/>
            <person name="Tamayo-Ramos J.A."/>
            <person name="Tisch D."/>
            <person name="Wiest A."/>
            <person name="Wilkinson H.H."/>
            <person name="Zhang M."/>
            <person name="Coutinho P.M."/>
            <person name="Kenerley C.M."/>
            <person name="Monte E."/>
            <person name="Baker S.E."/>
            <person name="Grigoriev I.V."/>
        </authorList>
    </citation>
    <scope>NUCLEOTIDE SEQUENCE [LARGE SCALE GENOMIC DNA]</scope>
    <source>
        <strain evidence="3">ATCC 20476 / IMI 206040</strain>
    </source>
</reference>
<protein>
    <submittedName>
        <fullName evidence="2">Uncharacterized protein</fullName>
    </submittedName>
</protein>
<evidence type="ECO:0000256" key="1">
    <source>
        <dbReference type="SAM" id="MobiDB-lite"/>
    </source>
</evidence>
<evidence type="ECO:0000313" key="3">
    <source>
        <dbReference type="Proteomes" id="UP000005426"/>
    </source>
</evidence>